<keyword evidence="1" id="KW-0479">Metal-binding</keyword>
<sequence length="152" mass="17431">MTSRERLRRKDVDDVLGGEATWRDADSTSVACPKCDNDRAYFYQLQIRSADEPMTTYAQHARINGEMVDLIFCILSKDSHEIYLMIIDVRFIHNKEGKINADAGEISGNSQEMQPFRLDHFIVKDDCCAVSVCIRDKRAVRDAKRISFLPIL</sequence>
<name>A0A4S4KWQ7_9AGAM</name>
<dbReference type="GO" id="GO:0003676">
    <property type="term" value="F:nucleic acid binding"/>
    <property type="evidence" value="ECO:0007669"/>
    <property type="project" value="InterPro"/>
</dbReference>
<evidence type="ECO:0000256" key="4">
    <source>
        <dbReference type="PROSITE-ProRule" id="PRU00472"/>
    </source>
</evidence>
<dbReference type="EMBL" id="SGPK01000480">
    <property type="protein sequence ID" value="THH03239.1"/>
    <property type="molecule type" value="Genomic_DNA"/>
</dbReference>
<accession>A0A4S4KWQ7</accession>
<dbReference type="Gene3D" id="2.20.25.10">
    <property type="match status" value="1"/>
</dbReference>
<evidence type="ECO:0000259" key="5">
    <source>
        <dbReference type="PROSITE" id="PS51133"/>
    </source>
</evidence>
<dbReference type="OrthoDB" id="282152at2759"/>
<dbReference type="PANTHER" id="PTHR11239:SF12">
    <property type="entry name" value="DNA-DIRECTED RNA POLYMERASE III SUBUNIT RPC10"/>
    <property type="match status" value="1"/>
</dbReference>
<evidence type="ECO:0000313" key="6">
    <source>
        <dbReference type="EMBL" id="THH03239.1"/>
    </source>
</evidence>
<evidence type="ECO:0000313" key="7">
    <source>
        <dbReference type="Proteomes" id="UP000308199"/>
    </source>
</evidence>
<dbReference type="SUPFAM" id="SSF57783">
    <property type="entry name" value="Zinc beta-ribbon"/>
    <property type="match status" value="1"/>
</dbReference>
<dbReference type="GO" id="GO:0008270">
    <property type="term" value="F:zinc ion binding"/>
    <property type="evidence" value="ECO:0007669"/>
    <property type="project" value="UniProtKB-KW"/>
</dbReference>
<organism evidence="6 7">
    <name type="scientific">Phellinidium pouzarii</name>
    <dbReference type="NCBI Taxonomy" id="167371"/>
    <lineage>
        <taxon>Eukaryota</taxon>
        <taxon>Fungi</taxon>
        <taxon>Dikarya</taxon>
        <taxon>Basidiomycota</taxon>
        <taxon>Agaricomycotina</taxon>
        <taxon>Agaricomycetes</taxon>
        <taxon>Hymenochaetales</taxon>
        <taxon>Hymenochaetaceae</taxon>
        <taxon>Phellinidium</taxon>
    </lineage>
</organism>
<dbReference type="SMART" id="SM00440">
    <property type="entry name" value="ZnF_C2C2"/>
    <property type="match status" value="1"/>
</dbReference>
<dbReference type="PANTHER" id="PTHR11239">
    <property type="entry name" value="DNA-DIRECTED RNA POLYMERASE"/>
    <property type="match status" value="1"/>
</dbReference>
<dbReference type="GO" id="GO:0003899">
    <property type="term" value="F:DNA-directed RNA polymerase activity"/>
    <property type="evidence" value="ECO:0007669"/>
    <property type="project" value="InterPro"/>
</dbReference>
<keyword evidence="7" id="KW-1185">Reference proteome</keyword>
<evidence type="ECO:0000256" key="1">
    <source>
        <dbReference type="ARBA" id="ARBA00022723"/>
    </source>
</evidence>
<evidence type="ECO:0000256" key="2">
    <source>
        <dbReference type="ARBA" id="ARBA00022771"/>
    </source>
</evidence>
<dbReference type="GO" id="GO:0006386">
    <property type="term" value="P:termination of RNA polymerase III transcription"/>
    <property type="evidence" value="ECO:0007669"/>
    <property type="project" value="TreeGrafter"/>
</dbReference>
<evidence type="ECO:0000256" key="3">
    <source>
        <dbReference type="ARBA" id="ARBA00022833"/>
    </source>
</evidence>
<reference evidence="6 7" key="1">
    <citation type="submission" date="2019-02" db="EMBL/GenBank/DDBJ databases">
        <title>Genome sequencing of the rare red list fungi Phellinidium pouzarii.</title>
        <authorList>
            <person name="Buettner E."/>
            <person name="Kellner H."/>
        </authorList>
    </citation>
    <scope>NUCLEOTIDE SEQUENCE [LARGE SCALE GENOMIC DNA]</scope>
    <source>
        <strain evidence="6 7">DSM 108285</strain>
    </source>
</reference>
<dbReference type="PROSITE" id="PS51133">
    <property type="entry name" value="ZF_TFIIS_2"/>
    <property type="match status" value="1"/>
</dbReference>
<dbReference type="InterPro" id="IPR001222">
    <property type="entry name" value="Znf_TFIIS"/>
</dbReference>
<dbReference type="InterPro" id="IPR012164">
    <property type="entry name" value="Rpa12/Rpb9/Rpc10/TFS"/>
</dbReference>
<dbReference type="Pfam" id="PF01096">
    <property type="entry name" value="Zn_ribbon_TFIIS"/>
    <property type="match status" value="1"/>
</dbReference>
<dbReference type="Proteomes" id="UP000308199">
    <property type="component" value="Unassembled WGS sequence"/>
</dbReference>
<proteinExistence type="predicted"/>
<keyword evidence="2 4" id="KW-0863">Zinc-finger</keyword>
<dbReference type="AlphaFoldDB" id="A0A4S4KWQ7"/>
<keyword evidence="3" id="KW-0862">Zinc</keyword>
<dbReference type="GO" id="GO:0005666">
    <property type="term" value="C:RNA polymerase III complex"/>
    <property type="evidence" value="ECO:0007669"/>
    <property type="project" value="TreeGrafter"/>
</dbReference>
<gene>
    <name evidence="6" type="ORF">EW145_g6414</name>
</gene>
<feature type="domain" description="TFIIS-type" evidence="5">
    <location>
        <begin position="28"/>
        <end position="57"/>
    </location>
</feature>
<comment type="caution">
    <text evidence="6">The sequence shown here is derived from an EMBL/GenBank/DDBJ whole genome shotgun (WGS) entry which is preliminary data.</text>
</comment>
<protein>
    <recommendedName>
        <fullName evidence="5">TFIIS-type domain-containing protein</fullName>
    </recommendedName>
</protein>